<keyword evidence="1" id="KW-0472">Membrane</keyword>
<evidence type="ECO:0000313" key="2">
    <source>
        <dbReference type="EMBL" id="QHW31926.1"/>
    </source>
</evidence>
<keyword evidence="3" id="KW-1185">Reference proteome</keyword>
<dbReference type="AlphaFoldDB" id="A0A6C0P121"/>
<sequence>MIIIYKLAGHRSGLKVIARRTQLVDCNGSEANIHLDHQLRKRFGFSSLRKRIMVLLTIGSVGFAIFMASVSYNAIYTMQHDKIKTSMASICTSRPRSSTR</sequence>
<keyword evidence="1" id="KW-1133">Transmembrane helix</keyword>
<dbReference type="RefSeq" id="WP_162640732.1">
    <property type="nucleotide sequence ID" value="NZ_CP048286.1"/>
</dbReference>
<dbReference type="Proteomes" id="UP000479114">
    <property type="component" value="Chromosome"/>
</dbReference>
<gene>
    <name evidence="2" type="ORF">GZH47_14610</name>
</gene>
<evidence type="ECO:0000313" key="3">
    <source>
        <dbReference type="Proteomes" id="UP000479114"/>
    </source>
</evidence>
<keyword evidence="1" id="KW-0812">Transmembrane</keyword>
<organism evidence="2 3">
    <name type="scientific">Paenibacillus rhizovicinus</name>
    <dbReference type="NCBI Taxonomy" id="2704463"/>
    <lineage>
        <taxon>Bacteria</taxon>
        <taxon>Bacillati</taxon>
        <taxon>Bacillota</taxon>
        <taxon>Bacilli</taxon>
        <taxon>Bacillales</taxon>
        <taxon>Paenibacillaceae</taxon>
        <taxon>Paenibacillus</taxon>
    </lineage>
</organism>
<name>A0A6C0P121_9BACL</name>
<protein>
    <submittedName>
        <fullName evidence="2">Uncharacterized protein</fullName>
    </submittedName>
</protein>
<proteinExistence type="predicted"/>
<dbReference type="KEGG" id="prz:GZH47_14610"/>
<feature type="transmembrane region" description="Helical" evidence="1">
    <location>
        <begin position="52"/>
        <end position="75"/>
    </location>
</feature>
<reference evidence="2 3" key="1">
    <citation type="submission" date="2020-02" db="EMBL/GenBank/DDBJ databases">
        <title>Paenibacillus sp. nov., isolated from rhizosphere soil of tomato.</title>
        <authorList>
            <person name="Weon H.-Y."/>
            <person name="Lee S.A."/>
        </authorList>
    </citation>
    <scope>NUCLEOTIDE SEQUENCE [LARGE SCALE GENOMIC DNA]</scope>
    <source>
        <strain evidence="2 3">14171R-81</strain>
    </source>
</reference>
<accession>A0A6C0P121</accession>
<dbReference type="EMBL" id="CP048286">
    <property type="protein sequence ID" value="QHW31926.1"/>
    <property type="molecule type" value="Genomic_DNA"/>
</dbReference>
<evidence type="ECO:0000256" key="1">
    <source>
        <dbReference type="SAM" id="Phobius"/>
    </source>
</evidence>